<organism evidence="2 3">
    <name type="scientific">Thalassiosira oceanica</name>
    <name type="common">Marine diatom</name>
    <dbReference type="NCBI Taxonomy" id="159749"/>
    <lineage>
        <taxon>Eukaryota</taxon>
        <taxon>Sar</taxon>
        <taxon>Stramenopiles</taxon>
        <taxon>Ochrophyta</taxon>
        <taxon>Bacillariophyta</taxon>
        <taxon>Coscinodiscophyceae</taxon>
        <taxon>Thalassiosirophycidae</taxon>
        <taxon>Thalassiosirales</taxon>
        <taxon>Thalassiosiraceae</taxon>
        <taxon>Thalassiosira</taxon>
    </lineage>
</organism>
<dbReference type="eggNOG" id="ENOG502TASR">
    <property type="taxonomic scope" value="Eukaryota"/>
</dbReference>
<dbReference type="Proteomes" id="UP000266841">
    <property type="component" value="Unassembled WGS sequence"/>
</dbReference>
<dbReference type="NCBIfam" id="NF047558">
    <property type="entry name" value="TPR_END_plus"/>
    <property type="match status" value="1"/>
</dbReference>
<comment type="caution">
    <text evidence="2">The sequence shown here is derived from an EMBL/GenBank/DDBJ whole genome shotgun (WGS) entry which is preliminary data.</text>
</comment>
<dbReference type="OrthoDB" id="439127at2759"/>
<dbReference type="OMA" id="HYNMACA"/>
<accession>K0SRY4</accession>
<reference evidence="2 3" key="1">
    <citation type="journal article" date="2012" name="Genome Biol.">
        <title>Genome and low-iron response of an oceanic diatom adapted to chronic iron limitation.</title>
        <authorList>
            <person name="Lommer M."/>
            <person name="Specht M."/>
            <person name="Roy A.S."/>
            <person name="Kraemer L."/>
            <person name="Andreson R."/>
            <person name="Gutowska M.A."/>
            <person name="Wolf J."/>
            <person name="Bergner S.V."/>
            <person name="Schilhabel M.B."/>
            <person name="Klostermeier U.C."/>
            <person name="Beiko R.G."/>
            <person name="Rosenstiel P."/>
            <person name="Hippler M."/>
            <person name="Laroche J."/>
        </authorList>
    </citation>
    <scope>NUCLEOTIDE SEQUENCE [LARGE SCALE GENOMIC DNA]</scope>
    <source>
        <strain evidence="2 3">CCMP1005</strain>
    </source>
</reference>
<dbReference type="AlphaFoldDB" id="K0SRY4"/>
<keyword evidence="3" id="KW-1185">Reference proteome</keyword>
<sequence length="250" mass="26666">MGAPIAGLGTIVVALLVSNSGGFQQATTIPACRPPIGLTAAAASVPAEGGGMSSDKQPPRPTTFREGEVIGLRLMQDGLYEEALGGELRVYELQGHYIALLTLTALLMVSNGGLGRQLIEKYQNSLKREAFKQAMILPGSRPDILRTANVSGPSPVGGSKGGTEGRKVQTLDEFEYQAAHYNMACAHAKLGNVPESVLNLKKSFDYGFDNYATVRSDPDLGNIHASADFQRLMNDYDKKINPFGGFFGKS</sequence>
<name>K0SRY4_THAOC</name>
<protein>
    <submittedName>
        <fullName evidence="2">Uncharacterized protein</fullName>
    </submittedName>
</protein>
<keyword evidence="1" id="KW-0732">Signal</keyword>
<dbReference type="EMBL" id="AGNL01011936">
    <property type="protein sequence ID" value="EJK68150.1"/>
    <property type="molecule type" value="Genomic_DNA"/>
</dbReference>
<feature type="chain" id="PRO_5003837405" evidence="1">
    <location>
        <begin position="23"/>
        <end position="250"/>
    </location>
</feature>
<gene>
    <name evidence="2" type="ORF">THAOC_10696</name>
</gene>
<feature type="signal peptide" evidence="1">
    <location>
        <begin position="1"/>
        <end position="22"/>
    </location>
</feature>
<evidence type="ECO:0000313" key="2">
    <source>
        <dbReference type="EMBL" id="EJK68150.1"/>
    </source>
</evidence>
<evidence type="ECO:0000313" key="3">
    <source>
        <dbReference type="Proteomes" id="UP000266841"/>
    </source>
</evidence>
<evidence type="ECO:0000256" key="1">
    <source>
        <dbReference type="SAM" id="SignalP"/>
    </source>
</evidence>
<proteinExistence type="predicted"/>